<dbReference type="PANTHER" id="PTHR46566">
    <property type="entry name" value="1-PHOSPHOFRUCTOKINASE-RELATED"/>
    <property type="match status" value="1"/>
</dbReference>
<dbReference type="Gene3D" id="3.40.1190.20">
    <property type="match status" value="1"/>
</dbReference>
<evidence type="ECO:0000313" key="11">
    <source>
        <dbReference type="Proteomes" id="UP000358366"/>
    </source>
</evidence>
<evidence type="ECO:0000256" key="2">
    <source>
        <dbReference type="ARBA" id="ARBA00022679"/>
    </source>
</evidence>
<evidence type="ECO:0000256" key="8">
    <source>
        <dbReference type="RuleBase" id="RU369061"/>
    </source>
</evidence>
<dbReference type="PANTHER" id="PTHR46566:SF1">
    <property type="entry name" value="1-PHOSPHOFRUCTOKINASE"/>
    <property type="match status" value="1"/>
</dbReference>
<dbReference type="InterPro" id="IPR017583">
    <property type="entry name" value="Tagatose/fructose_Pkinase"/>
</dbReference>
<evidence type="ECO:0000256" key="1">
    <source>
        <dbReference type="ARBA" id="ARBA00005380"/>
    </source>
</evidence>
<dbReference type="RefSeq" id="WP_144126106.1">
    <property type="nucleotide sequence ID" value="NZ_CABHNI010000059.1"/>
</dbReference>
<dbReference type="GO" id="GO:0005988">
    <property type="term" value="P:lactose metabolic process"/>
    <property type="evidence" value="ECO:0007669"/>
    <property type="project" value="UniProtKB-KW"/>
</dbReference>
<comment type="catalytic activity">
    <reaction evidence="6 8">
        <text>beta-D-fructose 1-phosphate + ATP = beta-D-fructose 1,6-bisphosphate + ADP + H(+)</text>
        <dbReference type="Rhea" id="RHEA:14213"/>
        <dbReference type="ChEBI" id="CHEBI:15378"/>
        <dbReference type="ChEBI" id="CHEBI:30616"/>
        <dbReference type="ChEBI" id="CHEBI:32966"/>
        <dbReference type="ChEBI" id="CHEBI:138881"/>
        <dbReference type="ChEBI" id="CHEBI:456216"/>
        <dbReference type="EC" id="2.7.1.56"/>
    </reaction>
</comment>
<dbReference type="GO" id="GO:0008662">
    <property type="term" value="F:1-phosphofructokinase activity"/>
    <property type="evidence" value="ECO:0007669"/>
    <property type="project" value="UniProtKB-UniRule"/>
</dbReference>
<comment type="catalytic activity">
    <reaction evidence="7">
        <text>D-tagatofuranose 6-phosphate + ATP = D-tagatofuranose 1,6-bisphosphate + ADP + H(+)</text>
        <dbReference type="Rhea" id="RHEA:12420"/>
        <dbReference type="ChEBI" id="CHEBI:15378"/>
        <dbReference type="ChEBI" id="CHEBI:30616"/>
        <dbReference type="ChEBI" id="CHEBI:58694"/>
        <dbReference type="ChEBI" id="CHEBI:58695"/>
        <dbReference type="ChEBI" id="CHEBI:456216"/>
        <dbReference type="EC" id="2.7.1.144"/>
    </reaction>
</comment>
<keyword evidence="2 7" id="KW-0808">Transferase</keyword>
<dbReference type="Proteomes" id="UP000358366">
    <property type="component" value="Unassembled WGS sequence"/>
</dbReference>
<dbReference type="InterPro" id="IPR029056">
    <property type="entry name" value="Ribokinase-like"/>
</dbReference>
<comment type="pathway">
    <text evidence="7">Carbohydrate metabolism; D-tagatose 6-phosphate degradation; D-glyceraldehyde 3-phosphate and glycerone phosphate from D-tagatose 6-phosphate: step 1/2.</text>
</comment>
<comment type="function">
    <text evidence="8">Catalyzes the ATP-dependent phosphorylation of fructose-l-phosphate to fructose-l,6-bisphosphate.</text>
</comment>
<evidence type="ECO:0000256" key="3">
    <source>
        <dbReference type="ARBA" id="ARBA00022741"/>
    </source>
</evidence>
<dbReference type="GO" id="GO:0044281">
    <property type="term" value="P:small molecule metabolic process"/>
    <property type="evidence" value="ECO:0007669"/>
    <property type="project" value="UniProtKB-ARBA"/>
</dbReference>
<dbReference type="PIRSF" id="PIRSF000535">
    <property type="entry name" value="1PFK/6PFK/LacC"/>
    <property type="match status" value="1"/>
</dbReference>
<dbReference type="FunFam" id="3.40.1190.20:FF:000001">
    <property type="entry name" value="Phosphofructokinase"/>
    <property type="match status" value="1"/>
</dbReference>
<proteinExistence type="inferred from homology"/>
<comment type="similarity">
    <text evidence="1">Belongs to the carbohydrate kinase pfkB family.</text>
</comment>
<sequence>MIYTVTFNPSLDYVIGAEKLEPGKINRTTRENIYPGGKGNNVSVVLSNLGHKSKALGFVSGFTGEALEKMLDDFGCYTDFIQLDNGFTRINVKINAGEETEINGQGPKISEEAIGKLYEKLDALTKGDVLVLAGSIPNTLPEDIYERIMARLAGREIRIVVDATKDLLMNVLKYHPFLIKPNNHELGDMFGVQLETDEEIIEYAGKLKEMGARNVLISMAGDGAILLDEHGKVYQGRPPKGEVLNSVGAGDSMVAGFVTGYLNTGDYEKAFELGIATGSASAFEYWLAEKEDVVKLLEKEPELYGLQEERE</sequence>
<dbReference type="GO" id="GO:2001059">
    <property type="term" value="P:D-tagatose 6-phosphate catabolic process"/>
    <property type="evidence" value="ECO:0007669"/>
    <property type="project" value="UniProtKB-UniPathway"/>
</dbReference>
<dbReference type="GO" id="GO:0009024">
    <property type="term" value="F:tagatose-6-phosphate kinase activity"/>
    <property type="evidence" value="ECO:0007669"/>
    <property type="project" value="UniProtKB-EC"/>
</dbReference>
<dbReference type="GO" id="GO:0005524">
    <property type="term" value="F:ATP binding"/>
    <property type="evidence" value="ECO:0007669"/>
    <property type="project" value="UniProtKB-UniRule"/>
</dbReference>
<keyword evidence="4 8" id="KW-0418">Kinase</keyword>
<dbReference type="SUPFAM" id="SSF53613">
    <property type="entry name" value="Ribokinase-like"/>
    <property type="match status" value="1"/>
</dbReference>
<organism evidence="10 11">
    <name type="scientific">Dorea formicigenerans</name>
    <dbReference type="NCBI Taxonomy" id="39486"/>
    <lineage>
        <taxon>Bacteria</taxon>
        <taxon>Bacillati</taxon>
        <taxon>Bacillota</taxon>
        <taxon>Clostridia</taxon>
        <taxon>Lachnospirales</taxon>
        <taxon>Lachnospiraceae</taxon>
        <taxon>Dorea</taxon>
    </lineage>
</organism>
<comment type="similarity">
    <text evidence="7">Belongs to the carbohydrate kinase PfkB family. LacC subfamily.</text>
</comment>
<dbReference type="PROSITE" id="PS00584">
    <property type="entry name" value="PFKB_KINASES_2"/>
    <property type="match status" value="1"/>
</dbReference>
<dbReference type="AlphaFoldDB" id="A0A564USM0"/>
<dbReference type="InterPro" id="IPR002173">
    <property type="entry name" value="Carboh/pur_kinase_PfkB_CS"/>
</dbReference>
<name>A0A564USM0_9FIRM</name>
<dbReference type="EC" id="2.7.1.144" evidence="7"/>
<protein>
    <recommendedName>
        <fullName evidence="7">Tagatose-6-phosphate kinase</fullName>
        <ecNumber evidence="7">2.7.1.144</ecNumber>
    </recommendedName>
</protein>
<dbReference type="NCBIfam" id="TIGR03828">
    <property type="entry name" value="pfkB"/>
    <property type="match status" value="1"/>
</dbReference>
<dbReference type="UniPathway" id="UPA00704">
    <property type="reaction ID" value="UER00715"/>
</dbReference>
<dbReference type="CDD" id="cd01164">
    <property type="entry name" value="FruK_PfkB_like"/>
    <property type="match status" value="1"/>
</dbReference>
<evidence type="ECO:0000256" key="5">
    <source>
        <dbReference type="ARBA" id="ARBA00022840"/>
    </source>
</evidence>
<evidence type="ECO:0000256" key="7">
    <source>
        <dbReference type="PIRNR" id="PIRNR000535"/>
    </source>
</evidence>
<dbReference type="InterPro" id="IPR022463">
    <property type="entry name" value="1-PFruKinase"/>
</dbReference>
<reference evidence="10 11" key="1">
    <citation type="submission" date="2019-07" db="EMBL/GenBank/DDBJ databases">
        <authorList>
            <person name="Hibberd C M."/>
            <person name="Gehrig L. J."/>
            <person name="Chang H.-W."/>
            <person name="Venkatesh S."/>
        </authorList>
    </citation>
    <scope>NUCLEOTIDE SEQUENCE [LARGE SCALE GENOMIC DNA]</scope>
    <source>
        <strain evidence="10">Dorea_formicigenerans_SSTS_Bg7063</strain>
    </source>
</reference>
<evidence type="ECO:0000256" key="6">
    <source>
        <dbReference type="ARBA" id="ARBA00047745"/>
    </source>
</evidence>
<dbReference type="Pfam" id="PF00294">
    <property type="entry name" value="PfkB"/>
    <property type="match status" value="1"/>
</dbReference>
<feature type="domain" description="Carbohydrate kinase PfkB" evidence="9">
    <location>
        <begin position="17"/>
        <end position="282"/>
    </location>
</feature>
<dbReference type="NCBIfam" id="TIGR03168">
    <property type="entry name" value="1-PFK"/>
    <property type="match status" value="1"/>
</dbReference>
<keyword evidence="3 7" id="KW-0547">Nucleotide-binding</keyword>
<dbReference type="EMBL" id="CABHNI010000059">
    <property type="protein sequence ID" value="VUX22460.1"/>
    <property type="molecule type" value="Genomic_DNA"/>
</dbReference>
<dbReference type="InterPro" id="IPR011611">
    <property type="entry name" value="PfkB_dom"/>
</dbReference>
<keyword evidence="5 7" id="KW-0067">ATP-binding</keyword>
<gene>
    <name evidence="10" type="primary">lacC</name>
    <name evidence="10" type="ORF">DFSSTS7063_03066</name>
</gene>
<evidence type="ECO:0000259" key="9">
    <source>
        <dbReference type="Pfam" id="PF00294"/>
    </source>
</evidence>
<dbReference type="GO" id="GO:0005829">
    <property type="term" value="C:cytosol"/>
    <property type="evidence" value="ECO:0007669"/>
    <property type="project" value="TreeGrafter"/>
</dbReference>
<keyword evidence="7" id="KW-0423">Lactose metabolism</keyword>
<dbReference type="GO" id="GO:0016052">
    <property type="term" value="P:carbohydrate catabolic process"/>
    <property type="evidence" value="ECO:0007669"/>
    <property type="project" value="UniProtKB-ARBA"/>
</dbReference>
<evidence type="ECO:0000313" key="10">
    <source>
        <dbReference type="EMBL" id="VUX22460.1"/>
    </source>
</evidence>
<evidence type="ECO:0000256" key="4">
    <source>
        <dbReference type="ARBA" id="ARBA00022777"/>
    </source>
</evidence>
<accession>A0A564USM0</accession>